<organism evidence="2 3">
    <name type="scientific">Macrophomina phaseolina</name>
    <dbReference type="NCBI Taxonomy" id="35725"/>
    <lineage>
        <taxon>Eukaryota</taxon>
        <taxon>Fungi</taxon>
        <taxon>Dikarya</taxon>
        <taxon>Ascomycota</taxon>
        <taxon>Pezizomycotina</taxon>
        <taxon>Dothideomycetes</taxon>
        <taxon>Dothideomycetes incertae sedis</taxon>
        <taxon>Botryosphaeriales</taxon>
        <taxon>Botryosphaeriaceae</taxon>
        <taxon>Macrophomina</taxon>
    </lineage>
</organism>
<accession>A0ABQ8FWX6</accession>
<gene>
    <name evidence="2" type="ORF">B0J12DRAFT_684642</name>
</gene>
<comment type="caution">
    <text evidence="2">The sequence shown here is derived from an EMBL/GenBank/DDBJ whole genome shotgun (WGS) entry which is preliminary data.</text>
</comment>
<feature type="region of interest" description="Disordered" evidence="1">
    <location>
        <begin position="200"/>
        <end position="240"/>
    </location>
</feature>
<feature type="compositionally biased region" description="Low complexity" evidence="1">
    <location>
        <begin position="56"/>
        <end position="77"/>
    </location>
</feature>
<proteinExistence type="predicted"/>
<protein>
    <recommendedName>
        <fullName evidence="4">Tachykinin family protein</fullName>
    </recommendedName>
</protein>
<feature type="compositionally biased region" description="Polar residues" evidence="1">
    <location>
        <begin position="35"/>
        <end position="46"/>
    </location>
</feature>
<feature type="compositionally biased region" description="Polar residues" evidence="1">
    <location>
        <begin position="200"/>
        <end position="217"/>
    </location>
</feature>
<feature type="region of interest" description="Disordered" evidence="1">
    <location>
        <begin position="1"/>
        <end position="102"/>
    </location>
</feature>
<name>A0ABQ8FWX6_9PEZI</name>
<feature type="compositionally biased region" description="Low complexity" evidence="1">
    <location>
        <begin position="9"/>
        <end position="21"/>
    </location>
</feature>
<keyword evidence="3" id="KW-1185">Reference proteome</keyword>
<dbReference type="Proteomes" id="UP000774617">
    <property type="component" value="Unassembled WGS sequence"/>
</dbReference>
<dbReference type="PANTHER" id="PTHR37540:SF5">
    <property type="entry name" value="TRANSCRIPTION FACTOR DOMAIN-CONTAINING PROTEIN"/>
    <property type="match status" value="1"/>
</dbReference>
<evidence type="ECO:0008006" key="4">
    <source>
        <dbReference type="Google" id="ProtNLM"/>
    </source>
</evidence>
<evidence type="ECO:0000313" key="3">
    <source>
        <dbReference type="Proteomes" id="UP000774617"/>
    </source>
</evidence>
<feature type="compositionally biased region" description="Low complexity" evidence="1">
    <location>
        <begin position="153"/>
        <end position="163"/>
    </location>
</feature>
<dbReference type="PANTHER" id="PTHR37540">
    <property type="entry name" value="TRANSCRIPTION FACTOR (ACR-2), PUTATIVE-RELATED-RELATED"/>
    <property type="match status" value="1"/>
</dbReference>
<evidence type="ECO:0000256" key="1">
    <source>
        <dbReference type="SAM" id="MobiDB-lite"/>
    </source>
</evidence>
<sequence length="712" mass="78293">MSCSSESYPPTAHHPTTTRPASESITTPAMDLQFITPTMPQQQTFPWSAPDLFGMRTAPSAPQAPAAAVHATSSTTSSRRRESSRNSSRSPTNDDTSGSFRFVTATRPEEFRDPELMRTVRSHVMFGVVEGRQRVPKKASVASSARGESSIGAGAPTAASAVAKRPLRRTDSMATTNPDNPPFMHREEALDIFQRYRVPRSSTSLPGSTPHSEQGTDADSPESYRPSQPKRAKRSVIDTPTTTSAYEQLPLEQQLVQPPQGGMSRLNALYDSAYQVIGPFKAFSTPAPFNPFSTHDPFLALPQPISTEINMPLVKYYCHLYFGTRGMARAWLPQMIQSRESFLSTLAIATSHQDAMDGKLTPTHLTLTVQTEVFHLLNDAFKERWTRIKDTTIMSVVQLLCSELVNASGPHRLVAHERGLRQLIVERGGIDRLGVQGELAAVATAMVYSSAVFREGAPDQLFQDYANAIRTPVYSDRQVIPESPLFCPRAKFYTLERSRRCDARTLQLLQRLKELADVASEPLYQNNSSSWDLDQYKRGILAYVRGLPSAASLPDAPANDIERKQRWRYEACRLAGLLYADSLVNRMPLSALPTGAGSGSSISAANKAGKREEGGRVSLDDLVEAIKKSDCPHSECWGDMTGVLYWATLVGGAAAASGDSPRNRRWLTALNVRCAIVLAFEHRSAVVVSLRKMSRGMVRSGESEGVLVRRES</sequence>
<dbReference type="EMBL" id="JAGTJR010000052">
    <property type="protein sequence ID" value="KAH7027109.1"/>
    <property type="molecule type" value="Genomic_DNA"/>
</dbReference>
<reference evidence="2 3" key="1">
    <citation type="journal article" date="2021" name="Nat. Commun.">
        <title>Genetic determinants of endophytism in the Arabidopsis root mycobiome.</title>
        <authorList>
            <person name="Mesny F."/>
            <person name="Miyauchi S."/>
            <person name="Thiergart T."/>
            <person name="Pickel B."/>
            <person name="Atanasova L."/>
            <person name="Karlsson M."/>
            <person name="Huettel B."/>
            <person name="Barry K.W."/>
            <person name="Haridas S."/>
            <person name="Chen C."/>
            <person name="Bauer D."/>
            <person name="Andreopoulos W."/>
            <person name="Pangilinan J."/>
            <person name="LaButti K."/>
            <person name="Riley R."/>
            <person name="Lipzen A."/>
            <person name="Clum A."/>
            <person name="Drula E."/>
            <person name="Henrissat B."/>
            <person name="Kohler A."/>
            <person name="Grigoriev I.V."/>
            <person name="Martin F.M."/>
            <person name="Hacquard S."/>
        </authorList>
    </citation>
    <scope>NUCLEOTIDE SEQUENCE [LARGE SCALE GENOMIC DNA]</scope>
    <source>
        <strain evidence="2 3">MPI-SDFR-AT-0080</strain>
    </source>
</reference>
<feature type="region of interest" description="Disordered" evidence="1">
    <location>
        <begin position="133"/>
        <end position="184"/>
    </location>
</feature>
<evidence type="ECO:0000313" key="2">
    <source>
        <dbReference type="EMBL" id="KAH7027109.1"/>
    </source>
</evidence>